<evidence type="ECO:0000256" key="5">
    <source>
        <dbReference type="ARBA" id="ARBA00023295"/>
    </source>
</evidence>
<evidence type="ECO:0000313" key="7">
    <source>
        <dbReference type="Proteomes" id="UP001199919"/>
    </source>
</evidence>
<organism evidence="6 7">
    <name type="scientific">Mucilaginibacter roseus</name>
    <dbReference type="NCBI Taxonomy" id="1528868"/>
    <lineage>
        <taxon>Bacteria</taxon>
        <taxon>Pseudomonadati</taxon>
        <taxon>Bacteroidota</taxon>
        <taxon>Sphingobacteriia</taxon>
        <taxon>Sphingobacteriales</taxon>
        <taxon>Sphingobacteriaceae</taxon>
        <taxon>Mucilaginibacter</taxon>
    </lineage>
</organism>
<keyword evidence="5" id="KW-0326">Glycosidase</keyword>
<name>A0ABS8U3K9_9SPHI</name>
<dbReference type="InterPro" id="IPR023296">
    <property type="entry name" value="Glyco_hydro_beta-prop_sf"/>
</dbReference>
<dbReference type="Proteomes" id="UP001199919">
    <property type="component" value="Unassembled WGS sequence"/>
</dbReference>
<dbReference type="SUPFAM" id="SSF75005">
    <property type="entry name" value="Arabinanase/levansucrase/invertase"/>
    <property type="match status" value="2"/>
</dbReference>
<dbReference type="CDD" id="cd08983">
    <property type="entry name" value="GH43_Bt3655-like"/>
    <property type="match status" value="1"/>
</dbReference>
<dbReference type="CDD" id="cd18828">
    <property type="entry name" value="GH43_BT3675-like"/>
    <property type="match status" value="1"/>
</dbReference>
<comment type="caution">
    <text evidence="6">The sequence shown here is derived from an EMBL/GenBank/DDBJ whole genome shotgun (WGS) entry which is preliminary data.</text>
</comment>
<dbReference type="Gene3D" id="2.115.10.20">
    <property type="entry name" value="Glycosyl hydrolase domain, family 43"/>
    <property type="match status" value="2"/>
</dbReference>
<accession>A0ABS8U3K9</accession>
<keyword evidence="2" id="KW-0624">Polysaccharide degradation</keyword>
<dbReference type="InterPro" id="IPR052176">
    <property type="entry name" value="Glycosyl_Hydrlase_43_Enz"/>
</dbReference>
<gene>
    <name evidence="6" type="ORF">LT679_05795</name>
</gene>
<keyword evidence="7" id="KW-1185">Reference proteome</keyword>
<dbReference type="PANTHER" id="PTHR43772:SF2">
    <property type="entry name" value="PUTATIVE (AFU_ORTHOLOGUE AFUA_2G04480)-RELATED"/>
    <property type="match status" value="1"/>
</dbReference>
<keyword evidence="2" id="KW-0858">Xylan degradation</keyword>
<reference evidence="6 7" key="1">
    <citation type="submission" date="2021-12" db="EMBL/GenBank/DDBJ databases">
        <title>Mucilaginibacter roseus genome.</title>
        <authorList>
            <person name="Ferreira J.R."/>
            <person name="Newman J.D."/>
        </authorList>
    </citation>
    <scope>NUCLEOTIDE SEQUENCE [LARGE SCALE GENOMIC DNA]</scope>
    <source>
        <strain evidence="6 7">LMG 28454</strain>
    </source>
</reference>
<dbReference type="EMBL" id="JAJPWV010000002">
    <property type="protein sequence ID" value="MCD8740108.1"/>
    <property type="molecule type" value="Genomic_DNA"/>
</dbReference>
<keyword evidence="4" id="KW-0119">Carbohydrate metabolism</keyword>
<proteinExistence type="inferred from homology"/>
<comment type="similarity">
    <text evidence="1">Belongs to the glycosyl hydrolase 43 family.</text>
</comment>
<evidence type="ECO:0000256" key="1">
    <source>
        <dbReference type="ARBA" id="ARBA00009865"/>
    </source>
</evidence>
<evidence type="ECO:0000313" key="6">
    <source>
        <dbReference type="EMBL" id="MCD8740108.1"/>
    </source>
</evidence>
<dbReference type="PANTHER" id="PTHR43772">
    <property type="entry name" value="ENDO-1,4-BETA-XYLANASE"/>
    <property type="match status" value="1"/>
</dbReference>
<evidence type="ECO:0000256" key="2">
    <source>
        <dbReference type="ARBA" id="ARBA00022651"/>
    </source>
</evidence>
<dbReference type="InterPro" id="IPR006710">
    <property type="entry name" value="Glyco_hydro_43"/>
</dbReference>
<evidence type="ECO:0000256" key="3">
    <source>
        <dbReference type="ARBA" id="ARBA00022801"/>
    </source>
</evidence>
<evidence type="ECO:0000256" key="4">
    <source>
        <dbReference type="ARBA" id="ARBA00023277"/>
    </source>
</evidence>
<keyword evidence="3" id="KW-0378">Hydrolase</keyword>
<dbReference type="Pfam" id="PF04616">
    <property type="entry name" value="Glyco_hydro_43"/>
    <property type="match status" value="2"/>
</dbReference>
<sequence length="724" mass="80239">MGRITSFFKIVVLTLISLPAILMPARAQSKKTEPKYSAYLFAYFTGNQKNDEAIHFALSNDGYTYRALNHDRPVISSAKISETGGVRDPHIMRGADGKTFYMVATDMVSDKGWDSNRAMVLLKSTDLVNWSSSVVNIQKRFKGNDSLMRVWAPQTIYDAAKGKYMIYWSMKHGRSGRDIIYYAYANAAFTDLETEPKQLYFSPDNGSCIDGEIVKKDGVFYLFYKTEGSNLGINIATSTKLTEGYKLQSRDVQQTKEPVEGSGVFKLNDGSGYILMYDVYASGRYEFTKSTDFKKFTVVNSDVKMNFHPRHGTVMPITAAEAARLSAKWLSADEVLGSAANPALKTINSKLDTTAKTLELAVKPGTSLLAFNPGFITFPGVVVTPKVANLSTGAKVFTVSVAGKAPVKYKVSAVENHNPVLAGLYADPDILYAEKTGKFYLYPTSDGFDGWSGKYFKAFSSSDMVNWKDEGVILDLPKDVKWGKRNAWAPCIIEKKINGAYKYFYYFCAAQKIGVAVADNPAGPFVDLGKPLIDAFPEGVTNGQQIDADVFTDPKTGKTYLYWGNGYMAGAELNEDMVSLKPGTTKVLKPANDYREGTYVFYRNGKYYFMWSEDDTRSPDYRVAYGVSDSPLGEISIPKNSIILKKDAAQGIYGTGHNSVIQIPGTDEWYIVYHRFNYPKGITMGGAAGFNREVCIDRMYFNADGTIKQVVPTHKGISPVKVKK</sequence>
<protein>
    <submittedName>
        <fullName evidence="6">Family 43 glycosylhydrolase</fullName>
    </submittedName>
</protein>
<dbReference type="RefSeq" id="WP_232176433.1">
    <property type="nucleotide sequence ID" value="NZ_JAJPWV010000002.1"/>
</dbReference>